<proteinExistence type="predicted"/>
<protein>
    <submittedName>
        <fullName evidence="1">EC1118_1M3_4808p</fullName>
    </submittedName>
</protein>
<dbReference type="AlphaFoldDB" id="C8ZFD8"/>
<sequence length="37" mass="4258">MVLVSQQSRCLFVSCQVTNQIFVLKDFIRGVAVFMHI</sequence>
<dbReference type="EMBL" id="FN393082">
    <property type="protein sequence ID" value="CAY82104.1"/>
    <property type="molecule type" value="Genomic_DNA"/>
</dbReference>
<accession>C8ZFD8</accession>
<organism evidence="1 2">
    <name type="scientific">Saccharomyces cerevisiae (strain Lalvin EC1118 / Prise de mousse)</name>
    <name type="common">Baker's yeast</name>
    <dbReference type="NCBI Taxonomy" id="643680"/>
    <lineage>
        <taxon>Eukaryota</taxon>
        <taxon>Fungi</taxon>
        <taxon>Dikarya</taxon>
        <taxon>Ascomycota</taxon>
        <taxon>Saccharomycotina</taxon>
        <taxon>Saccharomycetes</taxon>
        <taxon>Saccharomycetales</taxon>
        <taxon>Saccharomycetaceae</taxon>
        <taxon>Saccharomyces</taxon>
    </lineage>
</organism>
<name>C8ZFD8_YEAS8</name>
<reference evidence="1 2" key="1">
    <citation type="journal article" date="2009" name="Proc. Natl. Acad. Sci. U.S.A.">
        <title>Eukaryote-to-eukaryote gene transfer events revealed by the genome sequence of the wine yeast Saccharomyces cerevisiae EC1118.</title>
        <authorList>
            <person name="Novo M."/>
            <person name="Bigey F."/>
            <person name="Beyne E."/>
            <person name="Galeote V."/>
            <person name="Gavory F."/>
            <person name="Mallet S."/>
            <person name="Cambot B."/>
            <person name="Legras J.L."/>
            <person name="Wincker P."/>
            <person name="Casaregola S."/>
            <person name="Dequin S."/>
        </authorList>
    </citation>
    <scope>NUCLEOTIDE SEQUENCE [LARGE SCALE GENOMIC DNA]</scope>
    <source>
        <strain evidence="2">Lalvin EC1118 / Prise de mousse</strain>
    </source>
</reference>
<gene>
    <name evidence="1" type="ORF">EC1118_1M3_4808g</name>
</gene>
<evidence type="ECO:0000313" key="1">
    <source>
        <dbReference type="EMBL" id="CAY82104.1"/>
    </source>
</evidence>
<dbReference type="HOGENOM" id="CLU_3351414_0_0_1"/>
<dbReference type="Proteomes" id="UP000000286">
    <property type="component" value="Chromosome XIII"/>
</dbReference>
<evidence type="ECO:0000313" key="2">
    <source>
        <dbReference type="Proteomes" id="UP000000286"/>
    </source>
</evidence>